<evidence type="ECO:0000256" key="1">
    <source>
        <dbReference type="ARBA" id="ARBA00010996"/>
    </source>
</evidence>
<dbReference type="CDD" id="cd02968">
    <property type="entry name" value="SCO"/>
    <property type="match status" value="1"/>
</dbReference>
<evidence type="ECO:0000256" key="3">
    <source>
        <dbReference type="SAM" id="SignalP"/>
    </source>
</evidence>
<keyword evidence="2" id="KW-0186">Copper</keyword>
<dbReference type="InterPro" id="IPR013766">
    <property type="entry name" value="Thioredoxin_domain"/>
</dbReference>
<dbReference type="PANTHER" id="PTHR12151">
    <property type="entry name" value="ELECTRON TRANSPORT PROTIN SCO1/SENC FAMILY MEMBER"/>
    <property type="match status" value="1"/>
</dbReference>
<dbReference type="PANTHER" id="PTHR12151:SF25">
    <property type="entry name" value="LINALOOL DEHYDRATASE_ISOMERASE DOMAIN-CONTAINING PROTEIN"/>
    <property type="match status" value="1"/>
</dbReference>
<comment type="caution">
    <text evidence="5">The sequence shown here is derived from an EMBL/GenBank/DDBJ whole genome shotgun (WGS) entry which is preliminary data.</text>
</comment>
<evidence type="ECO:0000256" key="2">
    <source>
        <dbReference type="ARBA" id="ARBA00023008"/>
    </source>
</evidence>
<dbReference type="PROSITE" id="PS51352">
    <property type="entry name" value="THIOREDOXIN_2"/>
    <property type="match status" value="1"/>
</dbReference>
<dbReference type="InterPro" id="IPR003782">
    <property type="entry name" value="SCO1/SenC"/>
</dbReference>
<name>A0ABW0M3P5_9BURK</name>
<keyword evidence="6" id="KW-1185">Reference proteome</keyword>
<keyword evidence="3" id="KW-0732">Signal</keyword>
<evidence type="ECO:0000313" key="6">
    <source>
        <dbReference type="Proteomes" id="UP001596045"/>
    </source>
</evidence>
<feature type="domain" description="Thioredoxin" evidence="4">
    <location>
        <begin position="43"/>
        <end position="220"/>
    </location>
</feature>
<feature type="chain" id="PRO_5045063152" evidence="3">
    <location>
        <begin position="25"/>
        <end position="227"/>
    </location>
</feature>
<dbReference type="EMBL" id="JBHSMT010000006">
    <property type="protein sequence ID" value="MFC5472770.1"/>
    <property type="molecule type" value="Genomic_DNA"/>
</dbReference>
<evidence type="ECO:0000313" key="5">
    <source>
        <dbReference type="EMBL" id="MFC5472770.1"/>
    </source>
</evidence>
<reference evidence="6" key="1">
    <citation type="journal article" date="2019" name="Int. J. Syst. Evol. Microbiol.">
        <title>The Global Catalogue of Microorganisms (GCM) 10K type strain sequencing project: providing services to taxonomists for standard genome sequencing and annotation.</title>
        <authorList>
            <consortium name="The Broad Institute Genomics Platform"/>
            <consortium name="The Broad Institute Genome Sequencing Center for Infectious Disease"/>
            <person name="Wu L."/>
            <person name="Ma J."/>
        </authorList>
    </citation>
    <scope>NUCLEOTIDE SEQUENCE [LARGE SCALE GENOMIC DNA]</scope>
    <source>
        <strain evidence="6">JCM 17066</strain>
    </source>
</reference>
<dbReference type="Pfam" id="PF02630">
    <property type="entry name" value="SCO1-SenC"/>
    <property type="match status" value="1"/>
</dbReference>
<dbReference type="RefSeq" id="WP_378994539.1">
    <property type="nucleotide sequence ID" value="NZ_JBHSMT010000006.1"/>
</dbReference>
<accession>A0ABW0M3P5</accession>
<gene>
    <name evidence="5" type="ORF">ACFPM8_02255</name>
</gene>
<feature type="signal peptide" evidence="3">
    <location>
        <begin position="1"/>
        <end position="24"/>
    </location>
</feature>
<sequence length="227" mass="25019">MAGALATALLLSAASLFSATSAHSHEQAGRMDFVPPAAGTYRLQRIMTTPEGVVLDSDGSQHKLSSFTTGKVTLFSFIYTYCTDPKGCPLAYATLHQLKQSIEANPKMRDQVRFVSMSFDPQYDTPQAMRSYGGKDARDTQGLPWHFLTTRSRQDLRPLLDGFGQDVSLAANQPAGQRVPLLSHMLKVFLIDASGQVREIYSTSFLLHSVLLNDVKTLLMEQGVKFK</sequence>
<evidence type="ECO:0000259" key="4">
    <source>
        <dbReference type="PROSITE" id="PS51352"/>
    </source>
</evidence>
<dbReference type="Gene3D" id="3.40.30.10">
    <property type="entry name" value="Glutaredoxin"/>
    <property type="match status" value="1"/>
</dbReference>
<dbReference type="Proteomes" id="UP001596045">
    <property type="component" value="Unassembled WGS sequence"/>
</dbReference>
<organism evidence="5 6">
    <name type="scientific">Paraherbaspirillum soli</name>
    <dbReference type="NCBI Taxonomy" id="631222"/>
    <lineage>
        <taxon>Bacteria</taxon>
        <taxon>Pseudomonadati</taxon>
        <taxon>Pseudomonadota</taxon>
        <taxon>Betaproteobacteria</taxon>
        <taxon>Burkholderiales</taxon>
        <taxon>Oxalobacteraceae</taxon>
        <taxon>Paraherbaspirillum</taxon>
    </lineage>
</organism>
<comment type="similarity">
    <text evidence="1">Belongs to the SCO1/2 family.</text>
</comment>
<protein>
    <submittedName>
        <fullName evidence="5">SCO family protein</fullName>
    </submittedName>
</protein>
<dbReference type="InterPro" id="IPR036249">
    <property type="entry name" value="Thioredoxin-like_sf"/>
</dbReference>
<proteinExistence type="inferred from homology"/>
<dbReference type="SUPFAM" id="SSF52833">
    <property type="entry name" value="Thioredoxin-like"/>
    <property type="match status" value="1"/>
</dbReference>